<dbReference type="InterPro" id="IPR013783">
    <property type="entry name" value="Ig-like_fold"/>
</dbReference>
<dbReference type="SUPFAM" id="SSF117074">
    <property type="entry name" value="Hypothetical protein PA1324"/>
    <property type="match status" value="7"/>
</dbReference>
<keyword evidence="2" id="KW-0964">Secreted</keyword>
<evidence type="ECO:0000313" key="7">
    <source>
        <dbReference type="Proteomes" id="UP001365405"/>
    </source>
</evidence>
<keyword evidence="3" id="KW-0732">Signal</keyword>
<feature type="domain" description="SD-repeat containing protein B" evidence="5">
    <location>
        <begin position="899"/>
        <end position="977"/>
    </location>
</feature>
<sequence>MTTFTIRVSSSATNTSGTAYGQQPDLGAPSFLDMVVTGSTDPVLVNGRYDAYCLNPILDISVNTAYSATNSAGNSGVAFTPIGFGSLSQGQVDRLNWLLAQNFTSDAKFAGQFNFGEVQMAIWKIVGFTDAQIESAGLDRFLSDNNRQVVSTVDVEYLLAASQAAVASGNGVVPSDAYFTEVIDPAGDVQPLIVQLQSGKIGNFVWADGNANGVQDVGEAGVDRVIVELYDGSGNLIASTLTGDDYSTATVEHGYYQFTGLKAGNYQVKCVAPAYNFTVKDVSGNGQDSVDSDADAAGLTGIISLAAGGSNQSLDVGLLAKVLPGAISGTVYHDTNNDGLINSADQGIAGATVTLTGTDDRNQPVSVSVTTDANGNYSFEGLRPGSYTVTETTPAGYLDGRDTAGTNGASVTTNDTIAVTLGAGQSSTANNFGEVKPASLAGHVFFDANDDGSRSGDTGIGGVTITLTGTDDLGASVTLTTTTLADGSYQFDNLRPGTYTVNEGTVPAAYLDGKDTAGTIGGVSVGAVSNDQISAITLKSGDASIENNFGEIAPGSVKGTVYHDTNNDGLINSADQGIAGATVTLTGTDDRNQPVSVSVTTDANGNYSFEGLRPGSYTVTETTPAGYLDGRDTAGTNGASVTTNDTIAVTLGAGQSSTANNFGEVKPASLAGHVFFDANDDGSRSGDTGIGGVTITLTGTDDLGASVTLTTTTLADGSYQFDNLRPGTYAVNEGTVPAAYLDGKDTAGTIGGVSVGAVSNDQISAITLKSGEASIENNFGEIAPGSVKGTVYHDTNNDGLINSADQGIAGATVTLTGTDDRNQPVNVSVTTDANGNYSFEGLRPGSYTVTETTPAGYLDGRDTAGTNGASVTTNDTIAVTLGAGQSSTANNFGEVKPASLAGHVFFDANDDGSRSGDTGIAGVTITLTGTDDLGASVTLTTTTLADGSYKFDNLRPGTYTVNEGTVPAAYLDGKDTAGTIGGVSVGAVS</sequence>
<feature type="domain" description="SD-repeat containing protein B" evidence="5">
    <location>
        <begin position="200"/>
        <end position="318"/>
    </location>
</feature>
<evidence type="ECO:0000256" key="1">
    <source>
        <dbReference type="ARBA" id="ARBA00004613"/>
    </source>
</evidence>
<dbReference type="InterPro" id="IPR033764">
    <property type="entry name" value="Sdr_B"/>
</dbReference>
<evidence type="ECO:0000256" key="3">
    <source>
        <dbReference type="ARBA" id="ARBA00022729"/>
    </source>
</evidence>
<protein>
    <submittedName>
        <fullName evidence="6">SdrD B-like domain-containing protein</fullName>
    </submittedName>
</protein>
<accession>A0ABU9CP19</accession>
<keyword evidence="7" id="KW-1185">Reference proteome</keyword>
<feature type="non-terminal residue" evidence="6">
    <location>
        <position position="989"/>
    </location>
</feature>
<dbReference type="EMBL" id="JBBUTH010000011">
    <property type="protein sequence ID" value="MEK8053558.1"/>
    <property type="molecule type" value="Genomic_DNA"/>
</dbReference>
<organism evidence="6 7">
    <name type="scientific">Pseudaquabacterium inlustre</name>
    <dbReference type="NCBI Taxonomy" id="2984192"/>
    <lineage>
        <taxon>Bacteria</taxon>
        <taxon>Pseudomonadati</taxon>
        <taxon>Pseudomonadota</taxon>
        <taxon>Betaproteobacteria</taxon>
        <taxon>Burkholderiales</taxon>
        <taxon>Sphaerotilaceae</taxon>
        <taxon>Pseudaquabacterium</taxon>
    </lineage>
</organism>
<gene>
    <name evidence="6" type="ORF">AACH10_25100</name>
</gene>
<comment type="subcellular location">
    <subcellularLocation>
        <location evidence="1">Secreted</location>
    </subcellularLocation>
</comment>
<dbReference type="Gene3D" id="2.60.40.10">
    <property type="entry name" value="Immunoglobulins"/>
    <property type="match status" value="7"/>
</dbReference>
<dbReference type="PANTHER" id="PTHR23303">
    <property type="entry name" value="CARBOXYPEPTIDASE REGULATORY REGION-CONTAINING"/>
    <property type="match status" value="1"/>
</dbReference>
<feature type="domain" description="SD-repeat containing protein B" evidence="5">
    <location>
        <begin position="327"/>
        <end position="429"/>
    </location>
</feature>
<feature type="domain" description="SD-repeat containing protein B" evidence="5">
    <location>
        <begin position="560"/>
        <end position="659"/>
    </location>
</feature>
<dbReference type="Proteomes" id="UP001365405">
    <property type="component" value="Unassembled WGS sequence"/>
</dbReference>
<feature type="region of interest" description="Disordered" evidence="4">
    <location>
        <begin position="1"/>
        <end position="21"/>
    </location>
</feature>
<feature type="domain" description="SD-repeat containing protein B" evidence="5">
    <location>
        <begin position="439"/>
        <end position="544"/>
    </location>
</feature>
<reference evidence="6 7" key="1">
    <citation type="submission" date="2024-04" db="EMBL/GenBank/DDBJ databases">
        <title>Novel species of the genus Ideonella isolated from streams.</title>
        <authorList>
            <person name="Lu H."/>
        </authorList>
    </citation>
    <scope>NUCLEOTIDE SEQUENCE [LARGE SCALE GENOMIC DNA]</scope>
    <source>
        <strain evidence="6 7">DXS22W</strain>
    </source>
</reference>
<dbReference type="RefSeq" id="WP_341413280.1">
    <property type="nucleotide sequence ID" value="NZ_JBBUTH010000011.1"/>
</dbReference>
<evidence type="ECO:0000256" key="2">
    <source>
        <dbReference type="ARBA" id="ARBA00022525"/>
    </source>
</evidence>
<evidence type="ECO:0000259" key="5">
    <source>
        <dbReference type="Pfam" id="PF17210"/>
    </source>
</evidence>
<dbReference type="Pfam" id="PF17210">
    <property type="entry name" value="SdrD_B"/>
    <property type="match status" value="7"/>
</dbReference>
<dbReference type="PANTHER" id="PTHR23303:SF15">
    <property type="entry name" value="COLOSSIN-A"/>
    <property type="match status" value="1"/>
</dbReference>
<evidence type="ECO:0000313" key="6">
    <source>
        <dbReference type="EMBL" id="MEK8053558.1"/>
    </source>
</evidence>
<feature type="domain" description="SD-repeat containing protein B" evidence="5">
    <location>
        <begin position="669"/>
        <end position="776"/>
    </location>
</feature>
<evidence type="ECO:0000256" key="4">
    <source>
        <dbReference type="SAM" id="MobiDB-lite"/>
    </source>
</evidence>
<name>A0ABU9CP19_9BURK</name>
<dbReference type="InterPro" id="IPR051417">
    <property type="entry name" value="SDr/BOS_complex"/>
</dbReference>
<comment type="caution">
    <text evidence="6">The sequence shown here is derived from an EMBL/GenBank/DDBJ whole genome shotgun (WGS) entry which is preliminary data.</text>
</comment>
<proteinExistence type="predicted"/>
<feature type="domain" description="SD-repeat containing protein B" evidence="5">
    <location>
        <begin position="790"/>
        <end position="889"/>
    </location>
</feature>